<evidence type="ECO:0000256" key="3">
    <source>
        <dbReference type="ARBA" id="ARBA00012759"/>
    </source>
</evidence>
<dbReference type="GO" id="GO:0005634">
    <property type="term" value="C:nucleus"/>
    <property type="evidence" value="ECO:0007669"/>
    <property type="project" value="TreeGrafter"/>
</dbReference>
<keyword evidence="7" id="KW-0788">Thiol protease</keyword>
<keyword evidence="4" id="KW-0645">Protease</keyword>
<evidence type="ECO:0000256" key="4">
    <source>
        <dbReference type="ARBA" id="ARBA00022670"/>
    </source>
</evidence>
<comment type="catalytic activity">
    <reaction evidence="1">
        <text>Thiol-dependent hydrolysis of ester, thioester, amide, peptide and isopeptide bonds formed by the C-terminal Gly of ubiquitin (a 76-residue protein attached to proteins as an intracellular targeting signal).</text>
        <dbReference type="EC" id="3.4.19.12"/>
    </reaction>
</comment>
<accession>A0AAD5U5L8</accession>
<dbReference type="InterPro" id="IPR050164">
    <property type="entry name" value="Peptidase_C19"/>
</dbReference>
<dbReference type="AlphaFoldDB" id="A0AAD5U5L8"/>
<dbReference type="PANTHER" id="PTHR24006">
    <property type="entry name" value="UBIQUITIN CARBOXYL-TERMINAL HYDROLASE"/>
    <property type="match status" value="1"/>
</dbReference>
<dbReference type="SUPFAM" id="SSF54001">
    <property type="entry name" value="Cysteine proteinases"/>
    <property type="match status" value="1"/>
</dbReference>
<keyword evidence="5" id="KW-0833">Ubl conjugation pathway</keyword>
<dbReference type="GO" id="GO:0006508">
    <property type="term" value="P:proteolysis"/>
    <property type="evidence" value="ECO:0007669"/>
    <property type="project" value="UniProtKB-KW"/>
</dbReference>
<evidence type="ECO:0000256" key="7">
    <source>
        <dbReference type="ARBA" id="ARBA00022807"/>
    </source>
</evidence>
<dbReference type="Pfam" id="PF00443">
    <property type="entry name" value="UCH"/>
    <property type="match status" value="1"/>
</dbReference>
<keyword evidence="12" id="KW-1185">Reference proteome</keyword>
<sequence>MAKKRKLVKPTLKSLKILFYFCFSFTYIYLLRFRSISKGSSSSSISNSKASLEQKNPDPCKHIHPLVKLQNLKKLFSISKPLKECQLNNCKNLNSPNVDYNTWICLCCAETYCCSKALVKGETGNNAESGGNSPQLIRKSQRLLAKKSASEIYIDANPVDNLLNEDLLNKKLEELNSSDDYYVLEPNSHAIQHFNDSKHSIIFCNDTAHFYCFLCQKSMIYNSKQNATLLEAKAEILKWFDKPKYKSSTDHDNQNTNTFGAKARRKSNKRSEKVLYPGLTNLGNTCFFNSVTQCLVYSDPVKREVQKLREEEMGLVILSFKNFLADMESSTKTVNPKDLFAKISLKFKIYKGFQQQDSHELLRRFLDELSEEHQTLIPKKTPTFIDKVFRGKLVSVIVCLECGFISPSFEDFLDLSLPLNPVKSKLFSKDIFKRKKPTTLNNDGEGTGISGTQLNRSDSKSDSSVEASNYDTSNGVRSSSPFSHDSNASSPAHSPSRFSSPSPSQIIDNVNIHLPINENQTFWIQSLLKKLQKNTSDVNCVDYCLNNFFAKENLSGENSWSCEMCTKRKFEEEMNNKKDGIVEFQKHQEGTITVENASKNVIIEKLNLLSITDSSIPKHNIISPIPISPTSGIPNFLRNEIGLTNSADEFGNIVKDSTPFSNQHICDQGEFEKNANSSAQHHETFHNSQNCKSSELKLIESPNSLGSKNCSPNNTSHTFKSISSPKPAFFKSQKRYLIHKSPEILVLNLKRFQQMNGIFSLRGTKKIEDLIMFEEYLDLGDYMADFQVLQDLISFNDKLDPKNKDLEVKHDSTKLAELDLSRKNHIYRLYGVVVHSAFSFFNMKGSLFGGHYYSYIRIPRKMDSEEEISSQKEKFEWVYFSDNRVSLSSWEEVKKSQAYMLFYERTDLETI</sequence>
<dbReference type="GO" id="GO:0004843">
    <property type="term" value="F:cysteine-type deubiquitinase activity"/>
    <property type="evidence" value="ECO:0007669"/>
    <property type="project" value="UniProtKB-EC"/>
</dbReference>
<dbReference type="Gene3D" id="3.90.70.10">
    <property type="entry name" value="Cysteine proteinases"/>
    <property type="match status" value="2"/>
</dbReference>
<comment type="caution">
    <text evidence="11">The sequence shown here is derived from an EMBL/GenBank/DDBJ whole genome shotgun (WGS) entry which is preliminary data.</text>
</comment>
<feature type="region of interest" description="Disordered" evidence="8">
    <location>
        <begin position="247"/>
        <end position="269"/>
    </location>
</feature>
<feature type="transmembrane region" description="Helical" evidence="9">
    <location>
        <begin position="12"/>
        <end position="31"/>
    </location>
</feature>
<feature type="compositionally biased region" description="Polar residues" evidence="8">
    <location>
        <begin position="465"/>
        <end position="488"/>
    </location>
</feature>
<feature type="domain" description="USP" evidence="10">
    <location>
        <begin position="277"/>
        <end position="906"/>
    </location>
</feature>
<organism evidence="11 12">
    <name type="scientific">Clydaea vesicula</name>
    <dbReference type="NCBI Taxonomy" id="447962"/>
    <lineage>
        <taxon>Eukaryota</taxon>
        <taxon>Fungi</taxon>
        <taxon>Fungi incertae sedis</taxon>
        <taxon>Chytridiomycota</taxon>
        <taxon>Chytridiomycota incertae sedis</taxon>
        <taxon>Chytridiomycetes</taxon>
        <taxon>Lobulomycetales</taxon>
        <taxon>Lobulomycetaceae</taxon>
        <taxon>Clydaea</taxon>
    </lineage>
</organism>
<dbReference type="Proteomes" id="UP001211065">
    <property type="component" value="Unassembled WGS sequence"/>
</dbReference>
<dbReference type="PANTHER" id="PTHR24006:SF888">
    <property type="entry name" value="UBIQUITIN CARBOXYL-TERMINAL HYDROLASE 30"/>
    <property type="match status" value="1"/>
</dbReference>
<dbReference type="EMBL" id="JADGJW010000066">
    <property type="protein sequence ID" value="KAJ3225258.1"/>
    <property type="molecule type" value="Genomic_DNA"/>
</dbReference>
<keyword evidence="6" id="KW-0378">Hydrolase</keyword>
<comment type="similarity">
    <text evidence="2">Belongs to the peptidase C19 family.</text>
</comment>
<dbReference type="InterPro" id="IPR038765">
    <property type="entry name" value="Papain-like_cys_pep_sf"/>
</dbReference>
<dbReference type="GO" id="GO:0016579">
    <property type="term" value="P:protein deubiquitination"/>
    <property type="evidence" value="ECO:0007669"/>
    <property type="project" value="InterPro"/>
</dbReference>
<evidence type="ECO:0000259" key="10">
    <source>
        <dbReference type="PROSITE" id="PS50235"/>
    </source>
</evidence>
<dbReference type="InterPro" id="IPR001394">
    <property type="entry name" value="Peptidase_C19_UCH"/>
</dbReference>
<keyword evidence="9" id="KW-0472">Membrane</keyword>
<evidence type="ECO:0000313" key="11">
    <source>
        <dbReference type="EMBL" id="KAJ3225258.1"/>
    </source>
</evidence>
<evidence type="ECO:0000256" key="6">
    <source>
        <dbReference type="ARBA" id="ARBA00022801"/>
    </source>
</evidence>
<evidence type="ECO:0000256" key="9">
    <source>
        <dbReference type="SAM" id="Phobius"/>
    </source>
</evidence>
<feature type="compositionally biased region" description="Polar residues" evidence="8">
    <location>
        <begin position="438"/>
        <end position="456"/>
    </location>
</feature>
<dbReference type="PROSITE" id="PS50235">
    <property type="entry name" value="USP_3"/>
    <property type="match status" value="1"/>
</dbReference>
<reference evidence="11" key="1">
    <citation type="submission" date="2020-05" db="EMBL/GenBank/DDBJ databases">
        <title>Phylogenomic resolution of chytrid fungi.</title>
        <authorList>
            <person name="Stajich J.E."/>
            <person name="Amses K."/>
            <person name="Simmons R."/>
            <person name="Seto K."/>
            <person name="Myers J."/>
            <person name="Bonds A."/>
            <person name="Quandt C.A."/>
            <person name="Barry K."/>
            <person name="Liu P."/>
            <person name="Grigoriev I."/>
            <person name="Longcore J.E."/>
            <person name="James T.Y."/>
        </authorList>
    </citation>
    <scope>NUCLEOTIDE SEQUENCE</scope>
    <source>
        <strain evidence="11">JEL0476</strain>
    </source>
</reference>
<name>A0AAD5U5L8_9FUNG</name>
<keyword evidence="9" id="KW-0812">Transmembrane</keyword>
<dbReference type="EC" id="3.4.19.12" evidence="3"/>
<gene>
    <name evidence="11" type="ORF">HK099_007084</name>
</gene>
<evidence type="ECO:0000256" key="5">
    <source>
        <dbReference type="ARBA" id="ARBA00022786"/>
    </source>
</evidence>
<evidence type="ECO:0000256" key="1">
    <source>
        <dbReference type="ARBA" id="ARBA00000707"/>
    </source>
</evidence>
<protein>
    <recommendedName>
        <fullName evidence="3">ubiquitinyl hydrolase 1</fullName>
        <ecNumber evidence="3">3.4.19.12</ecNumber>
    </recommendedName>
</protein>
<keyword evidence="9" id="KW-1133">Transmembrane helix</keyword>
<feature type="compositionally biased region" description="Low complexity" evidence="8">
    <location>
        <begin position="489"/>
        <end position="504"/>
    </location>
</feature>
<dbReference type="GO" id="GO:0005829">
    <property type="term" value="C:cytosol"/>
    <property type="evidence" value="ECO:0007669"/>
    <property type="project" value="TreeGrafter"/>
</dbReference>
<dbReference type="InterPro" id="IPR028889">
    <property type="entry name" value="USP"/>
</dbReference>
<evidence type="ECO:0000256" key="8">
    <source>
        <dbReference type="SAM" id="MobiDB-lite"/>
    </source>
</evidence>
<evidence type="ECO:0000313" key="12">
    <source>
        <dbReference type="Proteomes" id="UP001211065"/>
    </source>
</evidence>
<dbReference type="InterPro" id="IPR013083">
    <property type="entry name" value="Znf_RING/FYVE/PHD"/>
</dbReference>
<dbReference type="Gene3D" id="3.30.40.10">
    <property type="entry name" value="Zinc/RING finger domain, C3HC4 (zinc finger)"/>
    <property type="match status" value="1"/>
</dbReference>
<feature type="region of interest" description="Disordered" evidence="8">
    <location>
        <begin position="437"/>
        <end position="504"/>
    </location>
</feature>
<evidence type="ECO:0000256" key="2">
    <source>
        <dbReference type="ARBA" id="ARBA00009085"/>
    </source>
</evidence>
<proteinExistence type="inferred from homology"/>